<organism evidence="3 4">
    <name type="scientific">Rhipicephalus microplus</name>
    <name type="common">Cattle tick</name>
    <name type="synonym">Boophilus microplus</name>
    <dbReference type="NCBI Taxonomy" id="6941"/>
    <lineage>
        <taxon>Eukaryota</taxon>
        <taxon>Metazoa</taxon>
        <taxon>Ecdysozoa</taxon>
        <taxon>Arthropoda</taxon>
        <taxon>Chelicerata</taxon>
        <taxon>Arachnida</taxon>
        <taxon>Acari</taxon>
        <taxon>Parasitiformes</taxon>
        <taxon>Ixodida</taxon>
        <taxon>Ixodoidea</taxon>
        <taxon>Ixodidae</taxon>
        <taxon>Rhipicephalinae</taxon>
        <taxon>Rhipicephalus</taxon>
        <taxon>Boophilus</taxon>
    </lineage>
</organism>
<protein>
    <recommendedName>
        <fullName evidence="2">Cullin family profile domain-containing protein</fullName>
    </recommendedName>
</protein>
<dbReference type="Gene3D" id="3.30.230.130">
    <property type="entry name" value="Cullin, Chain C, Domain 2"/>
    <property type="match status" value="1"/>
</dbReference>
<dbReference type="SUPFAM" id="SSF75632">
    <property type="entry name" value="Cullin homology domain"/>
    <property type="match status" value="1"/>
</dbReference>
<dbReference type="Gene3D" id="1.10.10.10">
    <property type="entry name" value="Winged helix-like DNA-binding domain superfamily/Winged helix DNA-binding domain"/>
    <property type="match status" value="1"/>
</dbReference>
<name>A0A9J6DS90_RHIMP</name>
<evidence type="ECO:0000259" key="2">
    <source>
        <dbReference type="PROSITE" id="PS50069"/>
    </source>
</evidence>
<evidence type="ECO:0000313" key="4">
    <source>
        <dbReference type="Proteomes" id="UP000821866"/>
    </source>
</evidence>
<dbReference type="Pfam" id="PF26557">
    <property type="entry name" value="Cullin_AB"/>
    <property type="match status" value="1"/>
</dbReference>
<comment type="similarity">
    <text evidence="1">Belongs to the cullin family.</text>
</comment>
<dbReference type="VEuPathDB" id="VectorBase:LOC119169299"/>
<sequence>MCVLMLFNRHDAISFQDMASETKIPETSLVQALNSLCVGKAYEPLLTKTPATNEIENDHIFSVNEAFTSGLQKVKIKSMSTKKDTAPKKTEPAVNLDEDRRYELEAAIIRVMKARKTLSHNGPPS</sequence>
<reference evidence="3" key="2">
    <citation type="submission" date="2021-09" db="EMBL/GenBank/DDBJ databases">
        <authorList>
            <person name="Jia N."/>
            <person name="Wang J."/>
            <person name="Shi W."/>
            <person name="Du L."/>
            <person name="Sun Y."/>
            <person name="Zhan W."/>
            <person name="Jiang J."/>
            <person name="Wang Q."/>
            <person name="Zhang B."/>
            <person name="Ji P."/>
            <person name="Sakyi L.B."/>
            <person name="Cui X."/>
            <person name="Yuan T."/>
            <person name="Jiang B."/>
            <person name="Yang W."/>
            <person name="Lam T.T.-Y."/>
            <person name="Chang Q."/>
            <person name="Ding S."/>
            <person name="Wang X."/>
            <person name="Zhu J."/>
            <person name="Ruan X."/>
            <person name="Zhao L."/>
            <person name="Wei J."/>
            <person name="Que T."/>
            <person name="Du C."/>
            <person name="Cheng J."/>
            <person name="Dai P."/>
            <person name="Han X."/>
            <person name="Huang E."/>
            <person name="Gao Y."/>
            <person name="Liu J."/>
            <person name="Shao H."/>
            <person name="Ye R."/>
            <person name="Li L."/>
            <person name="Wei W."/>
            <person name="Wang X."/>
            <person name="Wang C."/>
            <person name="Huo Q."/>
            <person name="Li W."/>
            <person name="Guo W."/>
            <person name="Chen H."/>
            <person name="Chen S."/>
            <person name="Zhou L."/>
            <person name="Zhou L."/>
            <person name="Ni X."/>
            <person name="Tian J."/>
            <person name="Zhou Y."/>
            <person name="Sheng Y."/>
            <person name="Liu T."/>
            <person name="Pan Y."/>
            <person name="Xia L."/>
            <person name="Li J."/>
            <person name="Zhao F."/>
            <person name="Cao W."/>
        </authorList>
    </citation>
    <scope>NUCLEOTIDE SEQUENCE</scope>
    <source>
        <strain evidence="3">Rmic-2018</strain>
        <tissue evidence="3">Larvae</tissue>
    </source>
</reference>
<dbReference type="PANTHER" id="PTHR11932">
    <property type="entry name" value="CULLIN"/>
    <property type="match status" value="1"/>
</dbReference>
<comment type="caution">
    <text evidence="3">The sequence shown here is derived from an EMBL/GenBank/DDBJ whole genome shotgun (WGS) entry which is preliminary data.</text>
</comment>
<evidence type="ECO:0000256" key="1">
    <source>
        <dbReference type="PROSITE-ProRule" id="PRU00330"/>
    </source>
</evidence>
<dbReference type="SUPFAM" id="SSF46785">
    <property type="entry name" value="Winged helix' DNA-binding domain"/>
    <property type="match status" value="1"/>
</dbReference>
<reference evidence="3" key="1">
    <citation type="journal article" date="2020" name="Cell">
        <title>Large-Scale Comparative Analyses of Tick Genomes Elucidate Their Genetic Diversity and Vector Capacities.</title>
        <authorList>
            <consortium name="Tick Genome and Microbiome Consortium (TIGMIC)"/>
            <person name="Jia N."/>
            <person name="Wang J."/>
            <person name="Shi W."/>
            <person name="Du L."/>
            <person name="Sun Y."/>
            <person name="Zhan W."/>
            <person name="Jiang J.F."/>
            <person name="Wang Q."/>
            <person name="Zhang B."/>
            <person name="Ji P."/>
            <person name="Bell-Sakyi L."/>
            <person name="Cui X.M."/>
            <person name="Yuan T.T."/>
            <person name="Jiang B.G."/>
            <person name="Yang W.F."/>
            <person name="Lam T.T."/>
            <person name="Chang Q.C."/>
            <person name="Ding S.J."/>
            <person name="Wang X.J."/>
            <person name="Zhu J.G."/>
            <person name="Ruan X.D."/>
            <person name="Zhao L."/>
            <person name="Wei J.T."/>
            <person name="Ye R.Z."/>
            <person name="Que T.C."/>
            <person name="Du C.H."/>
            <person name="Zhou Y.H."/>
            <person name="Cheng J.X."/>
            <person name="Dai P.F."/>
            <person name="Guo W.B."/>
            <person name="Han X.H."/>
            <person name="Huang E.J."/>
            <person name="Li L.F."/>
            <person name="Wei W."/>
            <person name="Gao Y.C."/>
            <person name="Liu J.Z."/>
            <person name="Shao H.Z."/>
            <person name="Wang X."/>
            <person name="Wang C.C."/>
            <person name="Yang T.C."/>
            <person name="Huo Q.B."/>
            <person name="Li W."/>
            <person name="Chen H.Y."/>
            <person name="Chen S.E."/>
            <person name="Zhou L.G."/>
            <person name="Ni X.B."/>
            <person name="Tian J.H."/>
            <person name="Sheng Y."/>
            <person name="Liu T."/>
            <person name="Pan Y.S."/>
            <person name="Xia L.Y."/>
            <person name="Li J."/>
            <person name="Zhao F."/>
            <person name="Cao W.C."/>
        </authorList>
    </citation>
    <scope>NUCLEOTIDE SEQUENCE</scope>
    <source>
        <strain evidence="3">Rmic-2018</strain>
    </source>
</reference>
<gene>
    <name evidence="3" type="ORF">HPB51_001064</name>
</gene>
<dbReference type="EMBL" id="JABSTU010000007">
    <property type="protein sequence ID" value="KAH8024728.1"/>
    <property type="molecule type" value="Genomic_DNA"/>
</dbReference>
<dbReference type="PROSITE" id="PS50069">
    <property type="entry name" value="CULLIN_2"/>
    <property type="match status" value="1"/>
</dbReference>
<dbReference type="InterPro" id="IPR016158">
    <property type="entry name" value="Cullin_homology"/>
</dbReference>
<dbReference type="InterPro" id="IPR036317">
    <property type="entry name" value="Cullin_homology_sf"/>
</dbReference>
<dbReference type="AlphaFoldDB" id="A0A9J6DS90"/>
<accession>A0A9J6DS90</accession>
<dbReference type="InterPro" id="IPR059120">
    <property type="entry name" value="Cullin-like_AB"/>
</dbReference>
<dbReference type="GO" id="GO:0031625">
    <property type="term" value="F:ubiquitin protein ligase binding"/>
    <property type="evidence" value="ECO:0007669"/>
    <property type="project" value="InterPro"/>
</dbReference>
<keyword evidence="4" id="KW-1185">Reference proteome</keyword>
<feature type="domain" description="Cullin family profile" evidence="2">
    <location>
        <begin position="1"/>
        <end position="37"/>
    </location>
</feature>
<proteinExistence type="inferred from homology"/>
<dbReference type="Proteomes" id="UP000821866">
    <property type="component" value="Unassembled WGS sequence"/>
</dbReference>
<evidence type="ECO:0000313" key="3">
    <source>
        <dbReference type="EMBL" id="KAH8024728.1"/>
    </source>
</evidence>
<dbReference type="InterPro" id="IPR036390">
    <property type="entry name" value="WH_DNA-bd_sf"/>
</dbReference>
<dbReference type="InterPro" id="IPR045093">
    <property type="entry name" value="Cullin"/>
</dbReference>
<dbReference type="InterPro" id="IPR036388">
    <property type="entry name" value="WH-like_DNA-bd_sf"/>
</dbReference>
<dbReference type="GO" id="GO:0006511">
    <property type="term" value="P:ubiquitin-dependent protein catabolic process"/>
    <property type="evidence" value="ECO:0007669"/>
    <property type="project" value="InterPro"/>
</dbReference>